<evidence type="ECO:0000256" key="3">
    <source>
        <dbReference type="ARBA" id="ARBA00022692"/>
    </source>
</evidence>
<organism evidence="7 8">
    <name type="scientific">Oceanobacillus chungangensis</name>
    <dbReference type="NCBI Taxonomy" id="1229152"/>
    <lineage>
        <taxon>Bacteria</taxon>
        <taxon>Bacillati</taxon>
        <taxon>Bacillota</taxon>
        <taxon>Bacilli</taxon>
        <taxon>Bacillales</taxon>
        <taxon>Bacillaceae</taxon>
        <taxon>Oceanobacillus</taxon>
    </lineage>
</organism>
<feature type="transmembrane region" description="Helical" evidence="6">
    <location>
        <begin position="244"/>
        <end position="264"/>
    </location>
</feature>
<accession>A0A3D8PKA7</accession>
<gene>
    <name evidence="7" type="ORF">CWR45_15585</name>
</gene>
<dbReference type="Pfam" id="PF01943">
    <property type="entry name" value="Polysacc_synt"/>
    <property type="match status" value="1"/>
</dbReference>
<feature type="transmembrane region" description="Helical" evidence="6">
    <location>
        <begin position="296"/>
        <end position="315"/>
    </location>
</feature>
<feature type="transmembrane region" description="Helical" evidence="6">
    <location>
        <begin position="466"/>
        <end position="488"/>
    </location>
</feature>
<dbReference type="GO" id="GO:0005886">
    <property type="term" value="C:plasma membrane"/>
    <property type="evidence" value="ECO:0007669"/>
    <property type="project" value="UniProtKB-SubCell"/>
</dbReference>
<feature type="transmembrane region" description="Helical" evidence="6">
    <location>
        <begin position="195"/>
        <end position="215"/>
    </location>
</feature>
<keyword evidence="2" id="KW-1003">Cell membrane</keyword>
<dbReference type="InterPro" id="IPR050833">
    <property type="entry name" value="Poly_Biosynth_Transport"/>
</dbReference>
<dbReference type="RefSeq" id="WP_115750797.1">
    <property type="nucleotide sequence ID" value="NZ_PIOD01000021.1"/>
</dbReference>
<keyword evidence="3 6" id="KW-0812">Transmembrane</keyword>
<feature type="transmembrane region" description="Helical" evidence="6">
    <location>
        <begin position="129"/>
        <end position="150"/>
    </location>
</feature>
<feature type="transmembrane region" description="Helical" evidence="6">
    <location>
        <begin position="171"/>
        <end position="189"/>
    </location>
</feature>
<proteinExistence type="predicted"/>
<reference evidence="8" key="1">
    <citation type="submission" date="2017-11" db="EMBL/GenBank/DDBJ databases">
        <authorList>
            <person name="Zhu W."/>
        </authorList>
    </citation>
    <scope>NUCLEOTIDE SEQUENCE [LARGE SCALE GENOMIC DNA]</scope>
    <source>
        <strain evidence="8">CAU 1051</strain>
    </source>
</reference>
<dbReference type="CDD" id="cd13124">
    <property type="entry name" value="MATE_SpoVB_like"/>
    <property type="match status" value="1"/>
</dbReference>
<comment type="subcellular location">
    <subcellularLocation>
        <location evidence="1">Cell membrane</location>
        <topology evidence="1">Multi-pass membrane protein</topology>
    </subcellularLocation>
</comment>
<protein>
    <submittedName>
        <fullName evidence="7">Cell division protein</fullName>
    </submittedName>
</protein>
<feature type="transmembrane region" description="Helical" evidence="6">
    <location>
        <begin position="373"/>
        <end position="393"/>
    </location>
</feature>
<evidence type="ECO:0000256" key="6">
    <source>
        <dbReference type="SAM" id="Phobius"/>
    </source>
</evidence>
<evidence type="ECO:0000313" key="8">
    <source>
        <dbReference type="Proteomes" id="UP000256520"/>
    </source>
</evidence>
<evidence type="ECO:0000256" key="2">
    <source>
        <dbReference type="ARBA" id="ARBA00022475"/>
    </source>
</evidence>
<evidence type="ECO:0000256" key="5">
    <source>
        <dbReference type="ARBA" id="ARBA00023136"/>
    </source>
</evidence>
<dbReference type="PANTHER" id="PTHR30250:SF21">
    <property type="entry name" value="LIPID II FLIPPASE MURJ"/>
    <property type="match status" value="1"/>
</dbReference>
<dbReference type="Proteomes" id="UP000256520">
    <property type="component" value="Unassembled WGS sequence"/>
</dbReference>
<keyword evidence="7" id="KW-0132">Cell division</keyword>
<dbReference type="EMBL" id="PIOD01000021">
    <property type="protein sequence ID" value="RDW15917.1"/>
    <property type="molecule type" value="Genomic_DNA"/>
</dbReference>
<feature type="transmembrane region" description="Helical" evidence="6">
    <location>
        <begin position="428"/>
        <end position="446"/>
    </location>
</feature>
<evidence type="ECO:0000256" key="4">
    <source>
        <dbReference type="ARBA" id="ARBA00022989"/>
    </source>
</evidence>
<feature type="transmembrane region" description="Helical" evidence="6">
    <location>
        <begin position="494"/>
        <end position="515"/>
    </location>
</feature>
<feature type="transmembrane region" description="Helical" evidence="6">
    <location>
        <begin position="335"/>
        <end position="353"/>
    </location>
</feature>
<dbReference type="OrthoDB" id="9775950at2"/>
<dbReference type="AlphaFoldDB" id="A0A3D8PKA7"/>
<name>A0A3D8PKA7_9BACI</name>
<keyword evidence="4 6" id="KW-1133">Transmembrane helix</keyword>
<feature type="transmembrane region" description="Helical" evidence="6">
    <location>
        <begin position="400"/>
        <end position="422"/>
    </location>
</feature>
<keyword evidence="7" id="KW-0131">Cell cycle</keyword>
<keyword evidence="5 6" id="KW-0472">Membrane</keyword>
<feature type="transmembrane region" description="Helical" evidence="6">
    <location>
        <begin position="88"/>
        <end position="109"/>
    </location>
</feature>
<dbReference type="InterPro" id="IPR024923">
    <property type="entry name" value="PG_synth_SpoVB"/>
</dbReference>
<evidence type="ECO:0000313" key="7">
    <source>
        <dbReference type="EMBL" id="RDW15917.1"/>
    </source>
</evidence>
<dbReference type="InterPro" id="IPR002797">
    <property type="entry name" value="Polysacc_synth"/>
</dbReference>
<sequence>MSNVVRSSMLLTGATFLSKFLGMIYLIPFNALVGAEGGTLYSFAYIPYTIMLSISTVGLPLAMSKIVSKYNALGDYETGRRMFKYGTSLMFVTGVVSFLILFFGAEYLAHGFMEDNAYSTITVADITMVIRMVSFALIIIPSMSIVRGFFQGYESMGPTAVSQVVEQLARILFVLISVFIVIVIMDGSIPTAVGYATFGAFIGAIASSFILFLYWRFRKPYLDQQLEQQRFSSKHTTKDLFKELFSYAGPFIIVALATSLYQLVDSFTFQRAMTAAGLGDIWEVALGAINTYGHKLVILPGTIATGLSLAILPALTKTFAQKNMVLVHKQINQALQIVLVLVIPAVVGLAALGNEAYGALYGLKYIDITGPLLAWYAPVGLLFALFTVTASILQGINQQNYTVISLLGGLLAKVLLNAQLIHMFGAKGSIIGTGLAVGIAVALNLWRIKVAVEFSFRQINKRTMLIGIFSAVMYIVIWFLKFVYGMFIEYEESRLATIIVLILGVGLGGGVYLWLAYSSTLLERVFGGRVPLVGKLKGRLARLK</sequence>
<comment type="caution">
    <text evidence="7">The sequence shown here is derived from an EMBL/GenBank/DDBJ whole genome shotgun (WGS) entry which is preliminary data.</text>
</comment>
<dbReference type="PIRSF" id="PIRSF038958">
    <property type="entry name" value="PG_synth_SpoVB"/>
    <property type="match status" value="1"/>
</dbReference>
<dbReference type="GO" id="GO:0051301">
    <property type="term" value="P:cell division"/>
    <property type="evidence" value="ECO:0007669"/>
    <property type="project" value="UniProtKB-KW"/>
</dbReference>
<evidence type="ECO:0000256" key="1">
    <source>
        <dbReference type="ARBA" id="ARBA00004651"/>
    </source>
</evidence>
<keyword evidence="8" id="KW-1185">Reference proteome</keyword>
<dbReference type="PANTHER" id="PTHR30250">
    <property type="entry name" value="PST FAMILY PREDICTED COLANIC ACID TRANSPORTER"/>
    <property type="match status" value="1"/>
</dbReference>
<feature type="transmembrane region" description="Helical" evidence="6">
    <location>
        <begin position="45"/>
        <end position="67"/>
    </location>
</feature>